<proteinExistence type="inferred from homology"/>
<dbReference type="OrthoDB" id="2418071at2"/>
<evidence type="ECO:0000256" key="3">
    <source>
        <dbReference type="ARBA" id="ARBA00022475"/>
    </source>
</evidence>
<keyword evidence="4 8" id="KW-0812">Transmembrane</keyword>
<evidence type="ECO:0000313" key="9">
    <source>
        <dbReference type="EMBL" id="SEV85979.1"/>
    </source>
</evidence>
<keyword evidence="3" id="KW-1003">Cell membrane</keyword>
<dbReference type="RefSeq" id="WP_091473652.1">
    <property type="nucleotide sequence ID" value="NZ_FOIT01000001.1"/>
</dbReference>
<evidence type="ECO:0000313" key="10">
    <source>
        <dbReference type="Proteomes" id="UP000243605"/>
    </source>
</evidence>
<evidence type="ECO:0000256" key="8">
    <source>
        <dbReference type="SAM" id="Phobius"/>
    </source>
</evidence>
<evidence type="ECO:0000256" key="4">
    <source>
        <dbReference type="ARBA" id="ARBA00022692"/>
    </source>
</evidence>
<evidence type="ECO:0000256" key="5">
    <source>
        <dbReference type="ARBA" id="ARBA00022960"/>
    </source>
</evidence>
<feature type="transmembrane region" description="Helical" evidence="8">
    <location>
        <begin position="144"/>
        <end position="161"/>
    </location>
</feature>
<feature type="transmembrane region" description="Helical" evidence="8">
    <location>
        <begin position="31"/>
        <end position="52"/>
    </location>
</feature>
<comment type="similarity">
    <text evidence="2">Belongs to the MreD family.</text>
</comment>
<dbReference type="GO" id="GO:0008360">
    <property type="term" value="P:regulation of cell shape"/>
    <property type="evidence" value="ECO:0007669"/>
    <property type="project" value="UniProtKB-KW"/>
</dbReference>
<evidence type="ECO:0000256" key="7">
    <source>
        <dbReference type="ARBA" id="ARBA00023136"/>
    </source>
</evidence>
<protein>
    <submittedName>
        <fullName evidence="9">Rod shape-determining protein MreD</fullName>
    </submittedName>
</protein>
<keyword evidence="7 8" id="KW-0472">Membrane</keyword>
<dbReference type="InterPro" id="IPR007227">
    <property type="entry name" value="Cell_shape_determining_MreD"/>
</dbReference>
<dbReference type="EMBL" id="FOIT01000001">
    <property type="protein sequence ID" value="SEV85979.1"/>
    <property type="molecule type" value="Genomic_DNA"/>
</dbReference>
<dbReference type="AlphaFoldDB" id="A0A662Z3F5"/>
<dbReference type="Pfam" id="PF04093">
    <property type="entry name" value="MreD"/>
    <property type="match status" value="1"/>
</dbReference>
<accession>A0A662Z3F5</accession>
<dbReference type="Proteomes" id="UP000243605">
    <property type="component" value="Unassembled WGS sequence"/>
</dbReference>
<evidence type="ECO:0000256" key="6">
    <source>
        <dbReference type="ARBA" id="ARBA00022989"/>
    </source>
</evidence>
<dbReference type="GO" id="GO:0005886">
    <property type="term" value="C:plasma membrane"/>
    <property type="evidence" value="ECO:0007669"/>
    <property type="project" value="UniProtKB-SubCell"/>
</dbReference>
<evidence type="ECO:0000256" key="1">
    <source>
        <dbReference type="ARBA" id="ARBA00004651"/>
    </source>
</evidence>
<feature type="transmembrane region" description="Helical" evidence="8">
    <location>
        <begin position="95"/>
        <end position="113"/>
    </location>
</feature>
<name>A0A662Z3F5_9STAP</name>
<evidence type="ECO:0000256" key="2">
    <source>
        <dbReference type="ARBA" id="ARBA00007776"/>
    </source>
</evidence>
<dbReference type="NCBIfam" id="TIGR03426">
    <property type="entry name" value="shape_MreD"/>
    <property type="match status" value="1"/>
</dbReference>
<keyword evidence="6 8" id="KW-1133">Transmembrane helix</keyword>
<keyword evidence="10" id="KW-1185">Reference proteome</keyword>
<keyword evidence="5" id="KW-0133">Cell shape</keyword>
<reference evidence="9 10" key="1">
    <citation type="submission" date="2016-10" db="EMBL/GenBank/DDBJ databases">
        <authorList>
            <person name="Varghese N."/>
            <person name="Submissions S."/>
        </authorList>
    </citation>
    <scope>NUCLEOTIDE SEQUENCE [LARGE SCALE GENOMIC DNA]</scope>
    <source>
        <strain evidence="9 10">IBRC-M10081</strain>
    </source>
</reference>
<feature type="transmembrane region" description="Helical" evidence="8">
    <location>
        <begin position="64"/>
        <end position="89"/>
    </location>
</feature>
<sequence>MKAIAMFVVAFIAMYIDMSFANFSPVHMFGLDVYFVPRVLLIFVLLVSIYISQRMGIFIAGVSGLMLDIYIGSIYGIHTFGLIASVVFMHAAFRVFYKDFIALAFVVLVLSFLYDLYVYVIYRVLAITTMPVFDYLALRATPSLLVNAIFFTGIFFIVLRLSKLKEGLQVSDKNPTN</sequence>
<comment type="subcellular location">
    <subcellularLocation>
        <location evidence="1">Cell membrane</location>
        <topology evidence="1">Multi-pass membrane protein</topology>
    </subcellularLocation>
</comment>
<gene>
    <name evidence="9" type="ORF">SAMN05192557_0544</name>
</gene>
<organism evidence="9 10">
    <name type="scientific">Aliicoccus persicus</name>
    <dbReference type="NCBI Taxonomy" id="930138"/>
    <lineage>
        <taxon>Bacteria</taxon>
        <taxon>Bacillati</taxon>
        <taxon>Bacillota</taxon>
        <taxon>Bacilli</taxon>
        <taxon>Bacillales</taxon>
        <taxon>Staphylococcaceae</taxon>
        <taxon>Aliicoccus</taxon>
    </lineage>
</organism>